<accession>A0ABD3DTB8</accession>
<evidence type="ECO:0000313" key="4">
    <source>
        <dbReference type="EMBL" id="KAL3645134.1"/>
    </source>
</evidence>
<dbReference type="InterPro" id="IPR040389">
    <property type="entry name" value="SMR"/>
</dbReference>
<feature type="compositionally biased region" description="Polar residues" evidence="3">
    <location>
        <begin position="24"/>
        <end position="35"/>
    </location>
</feature>
<dbReference type="EMBL" id="JAVIJP010000013">
    <property type="protein sequence ID" value="KAL3645134.1"/>
    <property type="molecule type" value="Genomic_DNA"/>
</dbReference>
<sequence length="126" mass="14201">MAPSCRRRKTRSTKKSSSRKKTLFESSSKNQQSPIISPCNDLSKIDVSKDVVDVNVVEMSYDSSVCSTPKAERFRIPKISTCPPAPKKTRISRNNCSLKRTEAPVPFFASPDIELFFYFALRGIHV</sequence>
<keyword evidence="1" id="KW-0649">Protein kinase inhibitor</keyword>
<evidence type="ECO:0000256" key="1">
    <source>
        <dbReference type="ARBA" id="ARBA00023013"/>
    </source>
</evidence>
<dbReference type="GO" id="GO:0004860">
    <property type="term" value="F:protein kinase inhibitor activity"/>
    <property type="evidence" value="ECO:0007669"/>
    <property type="project" value="UniProtKB-KW"/>
</dbReference>
<dbReference type="PANTHER" id="PTHR33142">
    <property type="entry name" value="CYCLIN-DEPENDENT PROTEIN KINASE INHIBITOR SMR13"/>
    <property type="match status" value="1"/>
</dbReference>
<organism evidence="4 5">
    <name type="scientific">Castilleja foliolosa</name>
    <dbReference type="NCBI Taxonomy" id="1961234"/>
    <lineage>
        <taxon>Eukaryota</taxon>
        <taxon>Viridiplantae</taxon>
        <taxon>Streptophyta</taxon>
        <taxon>Embryophyta</taxon>
        <taxon>Tracheophyta</taxon>
        <taxon>Spermatophyta</taxon>
        <taxon>Magnoliopsida</taxon>
        <taxon>eudicotyledons</taxon>
        <taxon>Gunneridae</taxon>
        <taxon>Pentapetalae</taxon>
        <taxon>asterids</taxon>
        <taxon>lamiids</taxon>
        <taxon>Lamiales</taxon>
        <taxon>Orobanchaceae</taxon>
        <taxon>Pedicularideae</taxon>
        <taxon>Castillejinae</taxon>
        <taxon>Castilleja</taxon>
    </lineage>
</organism>
<evidence type="ECO:0000256" key="3">
    <source>
        <dbReference type="SAM" id="MobiDB-lite"/>
    </source>
</evidence>
<keyword evidence="5" id="KW-1185">Reference proteome</keyword>
<evidence type="ECO:0000256" key="2">
    <source>
        <dbReference type="ARBA" id="ARBA00023306"/>
    </source>
</evidence>
<feature type="region of interest" description="Disordered" evidence="3">
    <location>
        <begin position="1"/>
        <end position="37"/>
    </location>
</feature>
<gene>
    <name evidence="4" type="ORF">CASFOL_010314</name>
</gene>
<evidence type="ECO:0000313" key="5">
    <source>
        <dbReference type="Proteomes" id="UP001632038"/>
    </source>
</evidence>
<feature type="compositionally biased region" description="Basic residues" evidence="3">
    <location>
        <begin position="1"/>
        <end position="21"/>
    </location>
</feature>
<keyword evidence="2" id="KW-0131">Cell cycle</keyword>
<dbReference type="Proteomes" id="UP001632038">
    <property type="component" value="Unassembled WGS sequence"/>
</dbReference>
<name>A0ABD3DTB8_9LAMI</name>
<comment type="caution">
    <text evidence="4">The sequence shown here is derived from an EMBL/GenBank/DDBJ whole genome shotgun (WGS) entry which is preliminary data.</text>
</comment>
<protein>
    <submittedName>
        <fullName evidence="4">Uncharacterized protein</fullName>
    </submittedName>
</protein>
<dbReference type="AlphaFoldDB" id="A0ABD3DTB8"/>
<proteinExistence type="predicted"/>
<dbReference type="PANTHER" id="PTHR33142:SF8">
    <property type="entry name" value="CYCLIN-DEPENDENT PROTEIN KINASE INHIBITOR SMR9"/>
    <property type="match status" value="1"/>
</dbReference>
<reference evidence="5" key="1">
    <citation type="journal article" date="2024" name="IScience">
        <title>Strigolactones Initiate the Formation of Haustorium-like Structures in Castilleja.</title>
        <authorList>
            <person name="Buerger M."/>
            <person name="Peterson D."/>
            <person name="Chory J."/>
        </authorList>
    </citation>
    <scope>NUCLEOTIDE SEQUENCE [LARGE SCALE GENOMIC DNA]</scope>
</reference>